<reference evidence="2" key="1">
    <citation type="journal article" date="2019" name="Int. J. Syst. Evol. Microbiol.">
        <title>The Global Catalogue of Microorganisms (GCM) 10K type strain sequencing project: providing services to taxonomists for standard genome sequencing and annotation.</title>
        <authorList>
            <consortium name="The Broad Institute Genomics Platform"/>
            <consortium name="The Broad Institute Genome Sequencing Center for Infectious Disease"/>
            <person name="Wu L."/>
            <person name="Ma J."/>
        </authorList>
    </citation>
    <scope>NUCLEOTIDE SEQUENCE [LARGE SCALE GENOMIC DNA]</scope>
    <source>
        <strain evidence="2">CCUG 66188</strain>
    </source>
</reference>
<gene>
    <name evidence="1" type="ORF">ACFO6W_17815</name>
</gene>
<protein>
    <recommendedName>
        <fullName evidence="3">Conjugal transfer protein TraD</fullName>
    </recommendedName>
</protein>
<dbReference type="RefSeq" id="WP_379998887.1">
    <property type="nucleotide sequence ID" value="NZ_JBHSGN010000104.1"/>
</dbReference>
<evidence type="ECO:0000313" key="2">
    <source>
        <dbReference type="Proteomes" id="UP001596023"/>
    </source>
</evidence>
<evidence type="ECO:0008006" key="3">
    <source>
        <dbReference type="Google" id="ProtNLM"/>
    </source>
</evidence>
<proteinExistence type="predicted"/>
<organism evidence="1 2">
    <name type="scientific">Dysgonomonas termitidis</name>
    <dbReference type="NCBI Taxonomy" id="1516126"/>
    <lineage>
        <taxon>Bacteria</taxon>
        <taxon>Pseudomonadati</taxon>
        <taxon>Bacteroidota</taxon>
        <taxon>Bacteroidia</taxon>
        <taxon>Bacteroidales</taxon>
        <taxon>Dysgonomonadaceae</taxon>
        <taxon>Dysgonomonas</taxon>
    </lineage>
</organism>
<evidence type="ECO:0000313" key="1">
    <source>
        <dbReference type="EMBL" id="MFC4675553.1"/>
    </source>
</evidence>
<comment type="caution">
    <text evidence="1">The sequence shown here is derived from an EMBL/GenBank/DDBJ whole genome shotgun (WGS) entry which is preliminary data.</text>
</comment>
<accession>A0ABV9KZS5</accession>
<keyword evidence="2" id="KW-1185">Reference proteome</keyword>
<dbReference type="EMBL" id="JBHSGN010000104">
    <property type="protein sequence ID" value="MFC4675553.1"/>
    <property type="molecule type" value="Genomic_DNA"/>
</dbReference>
<name>A0ABV9KZS5_9BACT</name>
<sequence>MIILITTLAAVLLFLLLVYPTIIRLYRIFHLGKEQMEKEKSVDPNQPEISKKEASIVGKSTFTLSQPLPTTTTPMAKEPIIEENAPTFATESDPAPMKIDYPLDREENNDEIDEDQETIELKEMFGKDVCFASGVTIDELHKLKQVVESTEASQNEQREAGRILYENKETEIVEQLSSGKTASIISNLIDLHVTLHQKEQGTSKIVDESEELEDFDVNKFLNPK</sequence>
<dbReference type="Proteomes" id="UP001596023">
    <property type="component" value="Unassembled WGS sequence"/>
</dbReference>